<evidence type="ECO:0000313" key="3">
    <source>
        <dbReference type="Proteomes" id="UP000524321"/>
    </source>
</evidence>
<proteinExistence type="predicted"/>
<reference evidence="2 3" key="2">
    <citation type="submission" date="2020-07" db="EMBL/GenBank/DDBJ databases">
        <title>Bacterial metabolism rescues the inhibition of intestinal drug absorption by food and drug additives.</title>
        <authorList>
            <person name="Zou L."/>
            <person name="Spanogiannopoulos P."/>
            <person name="Chien H.-C."/>
            <person name="Pieper L.M."/>
            <person name="Cai W."/>
            <person name="Khuri N."/>
            <person name="Pottel J."/>
            <person name="Vora B."/>
            <person name="Ni Z."/>
            <person name="Tsakalozou E."/>
            <person name="Zhang W."/>
            <person name="Shoichet B.K."/>
            <person name="Giacomini K.M."/>
            <person name="Turnbaugh P.J."/>
        </authorList>
    </citation>
    <scope>NUCLEOTIDE SEQUENCE [LARGE SCALE GENOMIC DNA]</scope>
    <source>
        <strain evidence="2 3">B33</strain>
    </source>
</reference>
<dbReference type="PANTHER" id="PTHR34585">
    <property type="match status" value="1"/>
</dbReference>
<dbReference type="Proteomes" id="UP000524321">
    <property type="component" value="Unassembled WGS sequence"/>
</dbReference>
<dbReference type="PANTHER" id="PTHR34585:SF22">
    <property type="entry name" value="HELIX-TURN-HELIX DOMAIN-CONTAINING PROTEIN"/>
    <property type="match status" value="1"/>
</dbReference>
<dbReference type="InterPro" id="IPR009061">
    <property type="entry name" value="DNA-bd_dom_put_sf"/>
</dbReference>
<organism evidence="2 3">
    <name type="scientific">Phocaeicola vulgatus</name>
    <name type="common">Bacteroides vulgatus</name>
    <dbReference type="NCBI Taxonomy" id="821"/>
    <lineage>
        <taxon>Bacteria</taxon>
        <taxon>Pseudomonadati</taxon>
        <taxon>Bacteroidota</taxon>
        <taxon>Bacteroidia</taxon>
        <taxon>Bacteroidales</taxon>
        <taxon>Bacteroidaceae</taxon>
        <taxon>Phocaeicola</taxon>
    </lineage>
</organism>
<protein>
    <submittedName>
        <fullName evidence="2">Helix-turn-helix domain-containing protein</fullName>
    </submittedName>
</protein>
<dbReference type="SUPFAM" id="SSF46955">
    <property type="entry name" value="Putative DNA-binding domain"/>
    <property type="match status" value="1"/>
</dbReference>
<sequence>MNVIMMEKSDFDKLVGQIEVIAEHIRKNETAKIQDRAERWLSGEEVMGILGASPRTLQRYRSTGRIPYYKIGKKCLYRLSDVERALEMCSIDAGEESPDGLRRQYLVRTGRMPEISKNT</sequence>
<dbReference type="RefSeq" id="WP_176350332.1">
    <property type="nucleotide sequence ID" value="NZ_JABWDJ010000002.1"/>
</dbReference>
<gene>
    <name evidence="2" type="ORF">HUV05_00990</name>
</gene>
<evidence type="ECO:0000259" key="1">
    <source>
        <dbReference type="Pfam" id="PF12728"/>
    </source>
</evidence>
<comment type="caution">
    <text evidence="2">The sequence shown here is derived from an EMBL/GenBank/DDBJ whole genome shotgun (WGS) entry which is preliminary data.</text>
</comment>
<name>A0A7Y6U7I4_PHOVU</name>
<reference evidence="2 3" key="1">
    <citation type="submission" date="2020-04" db="EMBL/GenBank/DDBJ databases">
        <authorList>
            <person name="Pieper L."/>
        </authorList>
    </citation>
    <scope>NUCLEOTIDE SEQUENCE [LARGE SCALE GENOMIC DNA]</scope>
    <source>
        <strain evidence="2 3">B33</strain>
    </source>
</reference>
<accession>A0A7Y6U7I4</accession>
<dbReference type="Pfam" id="PF12728">
    <property type="entry name" value="HTH_17"/>
    <property type="match status" value="1"/>
</dbReference>
<dbReference type="AlphaFoldDB" id="A0A7Y6U7I4"/>
<feature type="domain" description="Helix-turn-helix" evidence="1">
    <location>
        <begin position="40"/>
        <end position="89"/>
    </location>
</feature>
<evidence type="ECO:0000313" key="2">
    <source>
        <dbReference type="EMBL" id="NVB72102.1"/>
    </source>
</evidence>
<dbReference type="InterPro" id="IPR041657">
    <property type="entry name" value="HTH_17"/>
</dbReference>
<dbReference type="EMBL" id="JABWDJ010000002">
    <property type="protein sequence ID" value="NVB72102.1"/>
    <property type="molecule type" value="Genomic_DNA"/>
</dbReference>